<dbReference type="InterPro" id="IPR036388">
    <property type="entry name" value="WH-like_DNA-bd_sf"/>
</dbReference>
<dbReference type="Gene3D" id="3.90.79.10">
    <property type="entry name" value="Nucleoside Triphosphate Pyrophosphohydrolase"/>
    <property type="match status" value="1"/>
</dbReference>
<dbReference type="SUPFAM" id="SSF55811">
    <property type="entry name" value="Nudix"/>
    <property type="match status" value="1"/>
</dbReference>
<keyword evidence="2" id="KW-0378">Hydrolase</keyword>
<name>A0ABQ1EU68_SPHSA</name>
<reference evidence="3" key="1">
    <citation type="journal article" date="2019" name="Int. J. Syst. Evol. Microbiol.">
        <title>The Global Catalogue of Microorganisms (GCM) 10K type strain sequencing project: providing services to taxonomists for standard genome sequencing and annotation.</title>
        <authorList>
            <consortium name="The Broad Institute Genomics Platform"/>
            <consortium name="The Broad Institute Genome Sequencing Center for Infectious Disease"/>
            <person name="Wu L."/>
            <person name="Ma J."/>
        </authorList>
    </citation>
    <scope>NUCLEOTIDE SEQUENCE [LARGE SCALE GENOMIC DNA]</scope>
    <source>
        <strain evidence="3">CCM 7327</strain>
    </source>
</reference>
<organism evidence="2 3">
    <name type="scientific">Sphingobium fuliginis (strain ATCC 27551)</name>
    <dbReference type="NCBI Taxonomy" id="336203"/>
    <lineage>
        <taxon>Bacteria</taxon>
        <taxon>Pseudomonadati</taxon>
        <taxon>Pseudomonadota</taxon>
        <taxon>Alphaproteobacteria</taxon>
        <taxon>Sphingomonadales</taxon>
        <taxon>Sphingomonadaceae</taxon>
        <taxon>Sphingobium</taxon>
    </lineage>
</organism>
<dbReference type="PANTHER" id="PTHR43736:SF4">
    <property type="entry name" value="SLR1690 PROTEIN"/>
    <property type="match status" value="1"/>
</dbReference>
<accession>A0ABQ1EU68</accession>
<dbReference type="Pfam" id="PF21906">
    <property type="entry name" value="WHD_NrtR"/>
    <property type="match status" value="1"/>
</dbReference>
<feature type="domain" description="NrtR DNA-binding winged helix" evidence="1">
    <location>
        <begin position="155"/>
        <end position="214"/>
    </location>
</feature>
<dbReference type="SUPFAM" id="SSF46785">
    <property type="entry name" value="Winged helix' DNA-binding domain"/>
    <property type="match status" value="1"/>
</dbReference>
<dbReference type="Proteomes" id="UP000628109">
    <property type="component" value="Unassembled WGS sequence"/>
</dbReference>
<gene>
    <name evidence="2" type="ORF">GCM10019071_14540</name>
</gene>
<dbReference type="InterPro" id="IPR036390">
    <property type="entry name" value="WH_DNA-bd_sf"/>
</dbReference>
<protein>
    <submittedName>
        <fullName evidence="2">NUDIX hydrolase</fullName>
    </submittedName>
</protein>
<dbReference type="EMBL" id="BMDU01000002">
    <property type="protein sequence ID" value="GFZ86252.1"/>
    <property type="molecule type" value="Genomic_DNA"/>
</dbReference>
<dbReference type="PANTHER" id="PTHR43736">
    <property type="entry name" value="ADP-RIBOSE PYROPHOSPHATASE"/>
    <property type="match status" value="1"/>
</dbReference>
<evidence type="ECO:0000259" key="1">
    <source>
        <dbReference type="Pfam" id="PF21906"/>
    </source>
</evidence>
<dbReference type="RefSeq" id="WP_229742493.1">
    <property type="nucleotide sequence ID" value="NZ_BMDU01000002.1"/>
</dbReference>
<dbReference type="CDD" id="cd18873">
    <property type="entry name" value="NUDIX_NadM_like"/>
    <property type="match status" value="1"/>
</dbReference>
<comment type="caution">
    <text evidence="2">The sequence shown here is derived from an EMBL/GenBank/DDBJ whole genome shotgun (WGS) entry which is preliminary data.</text>
</comment>
<dbReference type="InterPro" id="IPR054105">
    <property type="entry name" value="WHD_NrtR"/>
</dbReference>
<dbReference type="GO" id="GO:0016787">
    <property type="term" value="F:hydrolase activity"/>
    <property type="evidence" value="ECO:0007669"/>
    <property type="project" value="UniProtKB-KW"/>
</dbReference>
<sequence>MQFMSPTFEKPILTVDIVPLTLNEGRLCVLRARRGADPYAERQALIGGYVHVGEDSHLGDTARRVLSAKAGLTDLYVEQLSTFSGADRDPRGWSASVAYFSLSPRERLEPALKIEGLELKPVGEAEGMPFDHDRILAAAVARLRGKGAYSDLPARFLGPAFTLAELHGVYENVLGEKLNIDAFRRKVIERGFLEETGEKRREPGANRPSLLYTLRKGHSVFDRRV</sequence>
<evidence type="ECO:0000313" key="2">
    <source>
        <dbReference type="EMBL" id="GFZ86252.1"/>
    </source>
</evidence>
<proteinExistence type="predicted"/>
<keyword evidence="3" id="KW-1185">Reference proteome</keyword>
<evidence type="ECO:0000313" key="3">
    <source>
        <dbReference type="Proteomes" id="UP000628109"/>
    </source>
</evidence>
<dbReference type="InterPro" id="IPR015797">
    <property type="entry name" value="NUDIX_hydrolase-like_dom_sf"/>
</dbReference>
<dbReference type="Gene3D" id="1.10.10.10">
    <property type="entry name" value="Winged helix-like DNA-binding domain superfamily/Winged helix DNA-binding domain"/>
    <property type="match status" value="1"/>
</dbReference>